<name>A0A0F9HHK9_9ZZZZ</name>
<accession>A0A0F9HHK9</accession>
<reference evidence="1" key="1">
    <citation type="journal article" date="2015" name="Nature">
        <title>Complex archaea that bridge the gap between prokaryotes and eukaryotes.</title>
        <authorList>
            <person name="Spang A."/>
            <person name="Saw J.H."/>
            <person name="Jorgensen S.L."/>
            <person name="Zaremba-Niedzwiedzka K."/>
            <person name="Martijn J."/>
            <person name="Lind A.E."/>
            <person name="van Eijk R."/>
            <person name="Schleper C."/>
            <person name="Guy L."/>
            <person name="Ettema T.J."/>
        </authorList>
    </citation>
    <scope>NUCLEOTIDE SEQUENCE</scope>
</reference>
<gene>
    <name evidence="1" type="ORF">LCGC14_1704250</name>
</gene>
<evidence type="ECO:0000313" key="1">
    <source>
        <dbReference type="EMBL" id="KKM14622.1"/>
    </source>
</evidence>
<organism evidence="1">
    <name type="scientific">marine sediment metagenome</name>
    <dbReference type="NCBI Taxonomy" id="412755"/>
    <lineage>
        <taxon>unclassified sequences</taxon>
        <taxon>metagenomes</taxon>
        <taxon>ecological metagenomes</taxon>
    </lineage>
</organism>
<protein>
    <submittedName>
        <fullName evidence="1">Uncharacterized protein</fullName>
    </submittedName>
</protein>
<dbReference type="AlphaFoldDB" id="A0A0F9HHK9"/>
<sequence length="112" mass="13154">MSEIQRYTIDLNQYTTDNPDGEWMKSVDVAERIKELEEEVSGAATGLAYLTDRNNRRKERIAEFEAEASILLTQYSEYLEKYGYLDSDWWCEPPNAVTRFLEQHLTGYKTDE</sequence>
<comment type="caution">
    <text evidence="1">The sequence shown here is derived from an EMBL/GenBank/DDBJ whole genome shotgun (WGS) entry which is preliminary data.</text>
</comment>
<proteinExistence type="predicted"/>
<dbReference type="EMBL" id="LAZR01015104">
    <property type="protein sequence ID" value="KKM14622.1"/>
    <property type="molecule type" value="Genomic_DNA"/>
</dbReference>